<dbReference type="NCBIfam" id="TIGR01181">
    <property type="entry name" value="dTDP_gluc_dehyt"/>
    <property type="match status" value="1"/>
</dbReference>
<dbReference type="Pfam" id="PF16363">
    <property type="entry name" value="GDP_Man_Dehyd"/>
    <property type="match status" value="1"/>
</dbReference>
<protein>
    <recommendedName>
        <fullName evidence="5 8">dTDP-glucose 4,6-dehydratase</fullName>
        <ecNumber evidence="4 8">4.2.1.46</ecNumber>
    </recommendedName>
</protein>
<comment type="cofactor">
    <cofactor evidence="2 8">
        <name>NAD(+)</name>
        <dbReference type="ChEBI" id="CHEBI:57540"/>
    </cofactor>
</comment>
<dbReference type="InterPro" id="IPR016040">
    <property type="entry name" value="NAD(P)-bd_dom"/>
</dbReference>
<dbReference type="RefSeq" id="WP_184095963.1">
    <property type="nucleotide sequence ID" value="NZ_AP023367.1"/>
</dbReference>
<dbReference type="Gene3D" id="3.90.25.10">
    <property type="entry name" value="UDP-galactose 4-epimerase, domain 1"/>
    <property type="match status" value="1"/>
</dbReference>
<evidence type="ECO:0000256" key="6">
    <source>
        <dbReference type="ARBA" id="ARBA00023027"/>
    </source>
</evidence>
<dbReference type="EMBL" id="AP023367">
    <property type="protein sequence ID" value="BCJ95078.1"/>
    <property type="molecule type" value="Genomic_DNA"/>
</dbReference>
<dbReference type="GO" id="GO:0008460">
    <property type="term" value="F:dTDP-glucose 4,6-dehydratase activity"/>
    <property type="evidence" value="ECO:0007669"/>
    <property type="project" value="UniProtKB-EC"/>
</dbReference>
<keyword evidence="6" id="KW-0520">NAD</keyword>
<name>A0A6S6R7U3_9FIRM</name>
<comment type="similarity">
    <text evidence="3 8">Belongs to the NAD(P)-dependent epimerase/dehydratase family. dTDP-glucose dehydratase subfamily.</text>
</comment>
<keyword evidence="10" id="KW-1185">Reference proteome</keyword>
<dbReference type="SUPFAM" id="SSF51735">
    <property type="entry name" value="NAD(P)-binding Rossmann-fold domains"/>
    <property type="match status" value="1"/>
</dbReference>
<evidence type="ECO:0000313" key="9">
    <source>
        <dbReference type="EMBL" id="BCJ95078.1"/>
    </source>
</evidence>
<dbReference type="CDD" id="cd05246">
    <property type="entry name" value="dTDP_GD_SDR_e"/>
    <property type="match status" value="1"/>
</dbReference>
<gene>
    <name evidence="9" type="primary">spsJ</name>
    <name evidence="9" type="ORF">acsn021_26470</name>
</gene>
<accession>A0A6S6R7U3</accession>
<dbReference type="KEGG" id="acel:acsn021_26470"/>
<evidence type="ECO:0000313" key="10">
    <source>
        <dbReference type="Proteomes" id="UP000515561"/>
    </source>
</evidence>
<dbReference type="InterPro" id="IPR036291">
    <property type="entry name" value="NAD(P)-bd_dom_sf"/>
</dbReference>
<evidence type="ECO:0000256" key="7">
    <source>
        <dbReference type="ARBA" id="ARBA00023239"/>
    </source>
</evidence>
<evidence type="ECO:0000256" key="3">
    <source>
        <dbReference type="ARBA" id="ARBA00008178"/>
    </source>
</evidence>
<dbReference type="AlphaFoldDB" id="A0A6S6R7U3"/>
<evidence type="ECO:0000256" key="1">
    <source>
        <dbReference type="ARBA" id="ARBA00001539"/>
    </source>
</evidence>
<evidence type="ECO:0000256" key="4">
    <source>
        <dbReference type="ARBA" id="ARBA00011990"/>
    </source>
</evidence>
<evidence type="ECO:0000256" key="5">
    <source>
        <dbReference type="ARBA" id="ARBA00016977"/>
    </source>
</evidence>
<dbReference type="EC" id="4.2.1.46" evidence="4 8"/>
<dbReference type="GO" id="GO:0009225">
    <property type="term" value="P:nucleotide-sugar metabolic process"/>
    <property type="evidence" value="ECO:0007669"/>
    <property type="project" value="InterPro"/>
</dbReference>
<reference evidence="9 10" key="1">
    <citation type="journal article" date="2016" name="Int. J. Syst. Evol. Microbiol.">
        <title>Descriptions of Anaerotaenia torta gen. nov., sp. nov. and Anaerocolumna cellulosilytica gen. nov., sp. nov. isolated from a methanogenic reactor of cattle waste.</title>
        <authorList>
            <person name="Uek A."/>
            <person name="Ohtaki Y."/>
            <person name="Kaku N."/>
            <person name="Ueki K."/>
        </authorList>
    </citation>
    <scope>NUCLEOTIDE SEQUENCE [LARGE SCALE GENOMIC DNA]</scope>
    <source>
        <strain evidence="9 10">SN021</strain>
    </source>
</reference>
<sequence>MRTYLITGGMGFIGSNYIHYLYETQYMRTSEIPNCGDTDKTKSKETFRIINLDLLTYAANPEYVEEFNHLENYIFIHGDICDEELVTNILTDYEVDTIVHFAAETHVDNSIQNPDPFIKTNITGTHVLLKSAKTVWEAPTGYKDKKFLYISTDEVYGTLGKEGYFREDSPVYPKNPYSAAKASAELLCKSYYNTYGLPVLISRCSNNYGPGQHPEKLIPLLIKNLTEKKKLPIYGDGTAVRDWLYVGDHCSAIEKILDLGKPGEIYNIGCNNEKNTLEIAEILLSMIPTTPAVTLQDAVSFVPDRPGHDMRYAIDASKLTTELGWKPKTDFAQGLFNTVNWYLKKYKQ</sequence>
<keyword evidence="7 8" id="KW-0456">Lyase</keyword>
<comment type="catalytic activity">
    <reaction evidence="1 8">
        <text>dTDP-alpha-D-glucose = dTDP-4-dehydro-6-deoxy-alpha-D-glucose + H2O</text>
        <dbReference type="Rhea" id="RHEA:17221"/>
        <dbReference type="ChEBI" id="CHEBI:15377"/>
        <dbReference type="ChEBI" id="CHEBI:57477"/>
        <dbReference type="ChEBI" id="CHEBI:57649"/>
        <dbReference type="EC" id="4.2.1.46"/>
    </reaction>
</comment>
<dbReference type="Proteomes" id="UP000515561">
    <property type="component" value="Chromosome"/>
</dbReference>
<dbReference type="PANTHER" id="PTHR43000">
    <property type="entry name" value="DTDP-D-GLUCOSE 4,6-DEHYDRATASE-RELATED"/>
    <property type="match status" value="1"/>
</dbReference>
<dbReference type="InterPro" id="IPR005888">
    <property type="entry name" value="dTDP_Gluc_deHydtase"/>
</dbReference>
<organism evidence="9 10">
    <name type="scientific">Anaerocolumna cellulosilytica</name>
    <dbReference type="NCBI Taxonomy" id="433286"/>
    <lineage>
        <taxon>Bacteria</taxon>
        <taxon>Bacillati</taxon>
        <taxon>Bacillota</taxon>
        <taxon>Clostridia</taxon>
        <taxon>Lachnospirales</taxon>
        <taxon>Lachnospiraceae</taxon>
        <taxon>Anaerocolumna</taxon>
    </lineage>
</organism>
<evidence type="ECO:0000256" key="2">
    <source>
        <dbReference type="ARBA" id="ARBA00001911"/>
    </source>
</evidence>
<evidence type="ECO:0000256" key="8">
    <source>
        <dbReference type="RuleBase" id="RU004473"/>
    </source>
</evidence>
<proteinExistence type="inferred from homology"/>
<dbReference type="Gene3D" id="3.40.50.720">
    <property type="entry name" value="NAD(P)-binding Rossmann-like Domain"/>
    <property type="match status" value="1"/>
</dbReference>